<dbReference type="AlphaFoldDB" id="A0A7C4FEG2"/>
<organism evidence="1">
    <name type="scientific">Ignisphaera aggregans</name>
    <dbReference type="NCBI Taxonomy" id="334771"/>
    <lineage>
        <taxon>Archaea</taxon>
        <taxon>Thermoproteota</taxon>
        <taxon>Thermoprotei</taxon>
        <taxon>Desulfurococcales</taxon>
        <taxon>Desulfurococcaceae</taxon>
        <taxon>Ignisphaera</taxon>
    </lineage>
</organism>
<gene>
    <name evidence="1" type="ORF">ENV14_06530</name>
</gene>
<dbReference type="SUPFAM" id="SSF88713">
    <property type="entry name" value="Glycoside hydrolase/deacetylase"/>
    <property type="match status" value="1"/>
</dbReference>
<comment type="caution">
    <text evidence="1">The sequence shown here is derived from an EMBL/GenBank/DDBJ whole genome shotgun (WGS) entry which is preliminary data.</text>
</comment>
<reference evidence="1" key="1">
    <citation type="journal article" date="2020" name="mSystems">
        <title>Genome- and Community-Level Interaction Insights into Carbon Utilization and Element Cycling Functions of Hydrothermarchaeota in Hydrothermal Sediment.</title>
        <authorList>
            <person name="Zhou Z."/>
            <person name="Liu Y."/>
            <person name="Xu W."/>
            <person name="Pan J."/>
            <person name="Luo Z.H."/>
            <person name="Li M."/>
        </authorList>
    </citation>
    <scope>NUCLEOTIDE SEQUENCE [LARGE SCALE GENOMIC DNA]</scope>
    <source>
        <strain evidence="1">SpSt-732</strain>
    </source>
</reference>
<evidence type="ECO:0000313" key="1">
    <source>
        <dbReference type="EMBL" id="HGI88024.1"/>
    </source>
</evidence>
<proteinExistence type="predicted"/>
<name>A0A7C4FEG2_9CREN</name>
<dbReference type="GO" id="GO:0005975">
    <property type="term" value="P:carbohydrate metabolic process"/>
    <property type="evidence" value="ECO:0007669"/>
    <property type="project" value="InterPro"/>
</dbReference>
<dbReference type="InterPro" id="IPR011330">
    <property type="entry name" value="Glyco_hydro/deAcase_b/a-brl"/>
</dbReference>
<dbReference type="Gene3D" id="3.20.20.370">
    <property type="entry name" value="Glycoside hydrolase/deacetylase"/>
    <property type="match status" value="1"/>
</dbReference>
<protein>
    <recommendedName>
        <fullName evidence="2">NodB homology domain-containing protein</fullName>
    </recommendedName>
</protein>
<accession>A0A7C4FEG2</accession>
<dbReference type="EMBL" id="DTFF01000052">
    <property type="protein sequence ID" value="HGI88024.1"/>
    <property type="molecule type" value="Genomic_DNA"/>
</dbReference>
<sequence length="263" mass="30619">MLLILTHDVDWGRKGPSVEHVLARLDRFEWSYRYRFFSLRENIYDGIPDIMEAEQRQGVKSTFFFRVLYDDSTTAELYSDVISELRRGGWEVGLHANSGVSLEGIEAEKKVLEKLYTTNIYSLRVHYLKIEPGLIPKLSTIGIRFDSSLCITKTRPSLENTGCVLYGDVVELPVTVMDTYMFTYWGVKPEEVYAKLTEVLKHFNDLGVEIVTILWHTNSVKMRGGRDYLRLVEEIWRLEWLTPIKVMDLATHLNRWVSCKEVL</sequence>
<evidence type="ECO:0008006" key="2">
    <source>
        <dbReference type="Google" id="ProtNLM"/>
    </source>
</evidence>